<accession>A0A229FVB4</accession>
<sequence>MMLLIEATELKKDLESGKEFLLFDCRFDLVNPKAGYESYLDGHIPSAIYVDVDHDLASEKNGQNGRHPLPTIEQWLKTCASLGITKDSNIVIYDNQSCMYAVRMWWMLRATGHNKIRLLNGGYAAWLAAGFAGETTERHRSNSSPSPSGNTATDEYKDALLASDILNNLSSKKFVVLDARSADRFRGENETLDPVGGHIPGAINRFFKNNLDANGQFKSADVLAKEFKELLGDTPSESIIHQCGSGITACHNMFAMELAGLKSSMIYPGSWSEWCADPARPIEK</sequence>
<dbReference type="InterPro" id="IPR045078">
    <property type="entry name" value="TST/MPST-like"/>
</dbReference>
<keyword evidence="2" id="KW-0677">Repeat</keyword>
<dbReference type="InterPro" id="IPR001763">
    <property type="entry name" value="Rhodanese-like_dom"/>
</dbReference>
<keyword evidence="1 4" id="KW-0808">Transferase</keyword>
<dbReference type="CDD" id="cd01449">
    <property type="entry name" value="TST_Repeat_2"/>
    <property type="match status" value="1"/>
</dbReference>
<dbReference type="SMART" id="SM00450">
    <property type="entry name" value="RHOD"/>
    <property type="match status" value="2"/>
</dbReference>
<evidence type="ECO:0000259" key="3">
    <source>
        <dbReference type="PROSITE" id="PS50206"/>
    </source>
</evidence>
<dbReference type="CDD" id="cd01448">
    <property type="entry name" value="TST_Repeat_1"/>
    <property type="match status" value="1"/>
</dbReference>
<dbReference type="OrthoDB" id="9781034at2"/>
<feature type="domain" description="Rhodanese" evidence="3">
    <location>
        <begin position="16"/>
        <end position="135"/>
    </location>
</feature>
<dbReference type="SUPFAM" id="SSF52821">
    <property type="entry name" value="Rhodanese/Cell cycle control phosphatase"/>
    <property type="match status" value="2"/>
</dbReference>
<dbReference type="Proteomes" id="UP000215188">
    <property type="component" value="Unassembled WGS sequence"/>
</dbReference>
<protein>
    <submittedName>
        <fullName evidence="4">Sulfurtransferase</fullName>
    </submittedName>
</protein>
<comment type="caution">
    <text evidence="4">The sequence shown here is derived from an EMBL/GenBank/DDBJ whole genome shotgun (WGS) entry which is preliminary data.</text>
</comment>
<dbReference type="GO" id="GO:0004792">
    <property type="term" value="F:thiosulfate-cyanide sulfurtransferase activity"/>
    <property type="evidence" value="ECO:0007669"/>
    <property type="project" value="TreeGrafter"/>
</dbReference>
<reference evidence="4 5" key="1">
    <citation type="submission" date="2017-06" db="EMBL/GenBank/DDBJ databases">
        <title>Reclassification of a Polynucleobacter cosmopolitanus strain isolated from tropical Lake Victoria as Polynucleobacter victoriensis comb. nov.</title>
        <authorList>
            <person name="Hahn M.W."/>
        </authorList>
    </citation>
    <scope>NUCLEOTIDE SEQUENCE [LARGE SCALE GENOMIC DNA]</scope>
    <source>
        <strain evidence="4 5">MWH-MoIso2</strain>
    </source>
</reference>
<dbReference type="InterPro" id="IPR036873">
    <property type="entry name" value="Rhodanese-like_dom_sf"/>
</dbReference>
<evidence type="ECO:0000313" key="5">
    <source>
        <dbReference type="Proteomes" id="UP000215188"/>
    </source>
</evidence>
<evidence type="ECO:0000256" key="1">
    <source>
        <dbReference type="ARBA" id="ARBA00022679"/>
    </source>
</evidence>
<dbReference type="RefSeq" id="WP_089514638.1">
    <property type="nucleotide sequence ID" value="NZ_NJGG01000001.1"/>
</dbReference>
<organism evidence="4 5">
    <name type="scientific">Polynucleobacter cosmopolitanus</name>
    <dbReference type="NCBI Taxonomy" id="351345"/>
    <lineage>
        <taxon>Bacteria</taxon>
        <taxon>Pseudomonadati</taxon>
        <taxon>Pseudomonadota</taxon>
        <taxon>Betaproteobacteria</taxon>
        <taxon>Burkholderiales</taxon>
        <taxon>Burkholderiaceae</taxon>
        <taxon>Polynucleobacter</taxon>
    </lineage>
</organism>
<proteinExistence type="predicted"/>
<dbReference type="Gene3D" id="3.40.250.10">
    <property type="entry name" value="Rhodanese-like domain"/>
    <property type="match status" value="2"/>
</dbReference>
<name>A0A229FVB4_9BURK</name>
<dbReference type="EMBL" id="NJGG01000001">
    <property type="protein sequence ID" value="OXL15600.1"/>
    <property type="molecule type" value="Genomic_DNA"/>
</dbReference>
<gene>
    <name evidence="4" type="ORF">AOC33_00420</name>
</gene>
<evidence type="ECO:0000313" key="4">
    <source>
        <dbReference type="EMBL" id="OXL15600.1"/>
    </source>
</evidence>
<dbReference type="Pfam" id="PF00581">
    <property type="entry name" value="Rhodanese"/>
    <property type="match status" value="2"/>
</dbReference>
<evidence type="ECO:0000256" key="2">
    <source>
        <dbReference type="ARBA" id="ARBA00022737"/>
    </source>
</evidence>
<dbReference type="PANTHER" id="PTHR11364:SF27">
    <property type="entry name" value="SULFURTRANSFERASE"/>
    <property type="match status" value="1"/>
</dbReference>
<dbReference type="PANTHER" id="PTHR11364">
    <property type="entry name" value="THIOSULFATE SULFERTANSFERASE"/>
    <property type="match status" value="1"/>
</dbReference>
<feature type="domain" description="Rhodanese" evidence="3">
    <location>
        <begin position="170"/>
        <end position="283"/>
    </location>
</feature>
<dbReference type="AlphaFoldDB" id="A0A229FVB4"/>
<dbReference type="PROSITE" id="PS50206">
    <property type="entry name" value="RHODANESE_3"/>
    <property type="match status" value="2"/>
</dbReference>
<keyword evidence="5" id="KW-1185">Reference proteome</keyword>